<keyword evidence="2" id="KW-1185">Reference proteome</keyword>
<comment type="caution">
    <text evidence="1">The sequence shown here is derived from an EMBL/GenBank/DDBJ whole genome shotgun (WGS) entry which is preliminary data.</text>
</comment>
<gene>
    <name evidence="1" type="ORF">ACFOMG_04530</name>
</gene>
<reference evidence="2" key="1">
    <citation type="journal article" date="2019" name="Int. J. Syst. Evol. Microbiol.">
        <title>The Global Catalogue of Microorganisms (GCM) 10K type strain sequencing project: providing services to taxonomists for standard genome sequencing and annotation.</title>
        <authorList>
            <consortium name="The Broad Institute Genomics Platform"/>
            <consortium name="The Broad Institute Genome Sequencing Center for Infectious Disease"/>
            <person name="Wu L."/>
            <person name="Ma J."/>
        </authorList>
    </citation>
    <scope>NUCLEOTIDE SEQUENCE [LARGE SCALE GENOMIC DNA]</scope>
    <source>
        <strain evidence="2">KCTC 42424</strain>
    </source>
</reference>
<evidence type="ECO:0000313" key="1">
    <source>
        <dbReference type="EMBL" id="MFC3679376.1"/>
    </source>
</evidence>
<dbReference type="Proteomes" id="UP001595722">
    <property type="component" value="Unassembled WGS sequence"/>
</dbReference>
<protein>
    <recommendedName>
        <fullName evidence="3">AMP-binding enzyme C-terminal domain-containing protein</fullName>
    </recommendedName>
</protein>
<sequence length="63" mass="7126">MLFVVLSKEALASGLHNNGITDELRQKIRQQIRANCIPRHVPAKVIAVPELPHFKDIEELGRD</sequence>
<organism evidence="1 2">
    <name type="scientific">Bacterioplanoides pacificum</name>
    <dbReference type="NCBI Taxonomy" id="1171596"/>
    <lineage>
        <taxon>Bacteria</taxon>
        <taxon>Pseudomonadati</taxon>
        <taxon>Pseudomonadota</taxon>
        <taxon>Gammaproteobacteria</taxon>
        <taxon>Oceanospirillales</taxon>
        <taxon>Oceanospirillaceae</taxon>
        <taxon>Bacterioplanoides</taxon>
    </lineage>
</organism>
<proteinExistence type="predicted"/>
<dbReference type="RefSeq" id="WP_376865051.1">
    <property type="nucleotide sequence ID" value="NZ_JBHRYB010000003.1"/>
</dbReference>
<evidence type="ECO:0000313" key="2">
    <source>
        <dbReference type="Proteomes" id="UP001595722"/>
    </source>
</evidence>
<accession>A0ABV7VPB9</accession>
<dbReference type="EMBL" id="JBHRYB010000003">
    <property type="protein sequence ID" value="MFC3679376.1"/>
    <property type="molecule type" value="Genomic_DNA"/>
</dbReference>
<evidence type="ECO:0008006" key="3">
    <source>
        <dbReference type="Google" id="ProtNLM"/>
    </source>
</evidence>
<name>A0ABV7VPB9_9GAMM</name>